<keyword evidence="6" id="KW-1185">Reference proteome</keyword>
<dbReference type="PRINTS" id="PR00080">
    <property type="entry name" value="SDRFAMILY"/>
</dbReference>
<dbReference type="InterPro" id="IPR057326">
    <property type="entry name" value="KR_dom"/>
</dbReference>
<dbReference type="PANTHER" id="PTHR44169:SF6">
    <property type="entry name" value="NADPH-DEPENDENT 1-ACYLDIHYDROXYACETONE PHOSPHATE REDUCTASE"/>
    <property type="match status" value="1"/>
</dbReference>
<dbReference type="SMART" id="SM00822">
    <property type="entry name" value="PKS_KR"/>
    <property type="match status" value="1"/>
</dbReference>
<gene>
    <name evidence="5" type="ORF">GCM10007053_26320</name>
</gene>
<dbReference type="Pfam" id="PF00106">
    <property type="entry name" value="adh_short"/>
    <property type="match status" value="1"/>
</dbReference>
<dbReference type="GO" id="GO:0016491">
    <property type="term" value="F:oxidoreductase activity"/>
    <property type="evidence" value="ECO:0007669"/>
    <property type="project" value="UniProtKB-KW"/>
</dbReference>
<dbReference type="PANTHER" id="PTHR44169">
    <property type="entry name" value="NADPH-DEPENDENT 1-ACYLDIHYDROXYACETONE PHOSPHATE REDUCTASE"/>
    <property type="match status" value="1"/>
</dbReference>
<dbReference type="CDD" id="cd05374">
    <property type="entry name" value="17beta-HSD-like_SDR_c"/>
    <property type="match status" value="1"/>
</dbReference>
<accession>A0A919CMF6</accession>
<sequence length="282" mass="30046">MANILITGGTAGIGRAAALLLANKGHRVVATGRDTDALAELDALGSNLTGIAMDVIDVNSVTDAVAAATQWFDGKAPDVLVNNAGFALVGPLECIEDSEWERQYQTNVLGLVRVTRAVIPAMRARRSGKIINVSSVAGRVTLPFFAAYNSTKHAVESISDSLRTELHPHGVQVVTIEPGAVKTRFGSLEQAQIQNWIDAETPYTRQLTLLKSFHHELHAKGADPTSVAGCIVAACEHPNPAPRQVTPLLPGAAFIALKAWLPTRITDWIVRKLTGLDKAGVQ</sequence>
<reference evidence="5" key="2">
    <citation type="submission" date="2020-09" db="EMBL/GenBank/DDBJ databases">
        <authorList>
            <person name="Sun Q."/>
            <person name="Kim S."/>
        </authorList>
    </citation>
    <scope>NUCLEOTIDE SEQUENCE</scope>
    <source>
        <strain evidence="5">KCTC 23430</strain>
    </source>
</reference>
<evidence type="ECO:0000313" key="6">
    <source>
        <dbReference type="Proteomes" id="UP000644693"/>
    </source>
</evidence>
<dbReference type="EMBL" id="BMYM01000002">
    <property type="protein sequence ID" value="GHD37121.1"/>
    <property type="molecule type" value="Genomic_DNA"/>
</dbReference>
<dbReference type="SUPFAM" id="SSF51735">
    <property type="entry name" value="NAD(P)-binding Rossmann-fold domains"/>
    <property type="match status" value="1"/>
</dbReference>
<comment type="caution">
    <text evidence="5">The sequence shown here is derived from an EMBL/GenBank/DDBJ whole genome shotgun (WGS) entry which is preliminary data.</text>
</comment>
<dbReference type="InterPro" id="IPR020904">
    <property type="entry name" value="Sc_DH/Rdtase_CS"/>
</dbReference>
<dbReference type="InterPro" id="IPR036291">
    <property type="entry name" value="NAD(P)-bd_dom_sf"/>
</dbReference>
<evidence type="ECO:0000256" key="2">
    <source>
        <dbReference type="ARBA" id="ARBA00023002"/>
    </source>
</evidence>
<dbReference type="AlphaFoldDB" id="A0A919CMF6"/>
<dbReference type="PROSITE" id="PS00061">
    <property type="entry name" value="ADH_SHORT"/>
    <property type="match status" value="1"/>
</dbReference>
<proteinExistence type="inferred from homology"/>
<dbReference type="Proteomes" id="UP000644693">
    <property type="component" value="Unassembled WGS sequence"/>
</dbReference>
<dbReference type="InterPro" id="IPR002347">
    <property type="entry name" value="SDR_fam"/>
</dbReference>
<organism evidence="5 6">
    <name type="scientific">Parahalioglobus pacificus</name>
    <dbReference type="NCBI Taxonomy" id="930806"/>
    <lineage>
        <taxon>Bacteria</taxon>
        <taxon>Pseudomonadati</taxon>
        <taxon>Pseudomonadota</taxon>
        <taxon>Gammaproteobacteria</taxon>
        <taxon>Cellvibrionales</taxon>
        <taxon>Halieaceae</taxon>
        <taxon>Parahalioglobus</taxon>
    </lineage>
</organism>
<evidence type="ECO:0000256" key="3">
    <source>
        <dbReference type="RuleBase" id="RU000363"/>
    </source>
</evidence>
<evidence type="ECO:0000256" key="1">
    <source>
        <dbReference type="ARBA" id="ARBA00006484"/>
    </source>
</evidence>
<dbReference type="RefSeq" id="WP_189478234.1">
    <property type="nucleotide sequence ID" value="NZ_BMYM01000002.1"/>
</dbReference>
<comment type="similarity">
    <text evidence="1 3">Belongs to the short-chain dehydrogenases/reductases (SDR) family.</text>
</comment>
<evidence type="ECO:0000259" key="4">
    <source>
        <dbReference type="SMART" id="SM00822"/>
    </source>
</evidence>
<evidence type="ECO:0000313" key="5">
    <source>
        <dbReference type="EMBL" id="GHD37121.1"/>
    </source>
</evidence>
<dbReference type="PRINTS" id="PR00081">
    <property type="entry name" value="GDHRDH"/>
</dbReference>
<keyword evidence="2" id="KW-0560">Oxidoreductase</keyword>
<feature type="domain" description="Ketoreductase" evidence="4">
    <location>
        <begin position="2"/>
        <end position="179"/>
    </location>
</feature>
<protein>
    <submittedName>
        <fullName evidence="5">Short-chain dehydrogenase/reductase</fullName>
    </submittedName>
</protein>
<dbReference type="Gene3D" id="3.40.50.720">
    <property type="entry name" value="NAD(P)-binding Rossmann-like Domain"/>
    <property type="match status" value="1"/>
</dbReference>
<name>A0A919CMF6_9GAMM</name>
<reference evidence="5" key="1">
    <citation type="journal article" date="2014" name="Int. J. Syst. Evol. Microbiol.">
        <title>Complete genome sequence of Corynebacterium casei LMG S-19264T (=DSM 44701T), isolated from a smear-ripened cheese.</title>
        <authorList>
            <consortium name="US DOE Joint Genome Institute (JGI-PGF)"/>
            <person name="Walter F."/>
            <person name="Albersmeier A."/>
            <person name="Kalinowski J."/>
            <person name="Ruckert C."/>
        </authorList>
    </citation>
    <scope>NUCLEOTIDE SEQUENCE</scope>
    <source>
        <strain evidence="5">KCTC 23430</strain>
    </source>
</reference>